<dbReference type="OrthoDB" id="1132160at2"/>
<proteinExistence type="inferred from homology"/>
<keyword evidence="5" id="KW-0133">Cell shape</keyword>
<keyword evidence="4 8" id="KW-0812">Transmembrane</keyword>
<keyword evidence="6 8" id="KW-1133">Transmembrane helix</keyword>
<evidence type="ECO:0000256" key="8">
    <source>
        <dbReference type="SAM" id="Phobius"/>
    </source>
</evidence>
<dbReference type="EMBL" id="VNIA01000001">
    <property type="protein sequence ID" value="TYQ00438.1"/>
    <property type="molecule type" value="Genomic_DNA"/>
</dbReference>
<feature type="transmembrane region" description="Helical" evidence="8">
    <location>
        <begin position="72"/>
        <end position="92"/>
    </location>
</feature>
<dbReference type="Proteomes" id="UP000323136">
    <property type="component" value="Unassembled WGS sequence"/>
</dbReference>
<feature type="transmembrane region" description="Helical" evidence="8">
    <location>
        <begin position="5"/>
        <end position="21"/>
    </location>
</feature>
<evidence type="ECO:0000256" key="3">
    <source>
        <dbReference type="ARBA" id="ARBA00022475"/>
    </source>
</evidence>
<feature type="transmembrane region" description="Helical" evidence="8">
    <location>
        <begin position="141"/>
        <end position="163"/>
    </location>
</feature>
<evidence type="ECO:0000256" key="2">
    <source>
        <dbReference type="ARBA" id="ARBA00007776"/>
    </source>
</evidence>
<evidence type="ECO:0000256" key="4">
    <source>
        <dbReference type="ARBA" id="ARBA00022692"/>
    </source>
</evidence>
<dbReference type="InterPro" id="IPR007227">
    <property type="entry name" value="Cell_shape_determining_MreD"/>
</dbReference>
<evidence type="ECO:0000313" key="9">
    <source>
        <dbReference type="EMBL" id="TYQ00438.1"/>
    </source>
</evidence>
<feature type="transmembrane region" description="Helical" evidence="8">
    <location>
        <begin position="50"/>
        <end position="66"/>
    </location>
</feature>
<organism evidence="9 10">
    <name type="scientific">Tenacibaculum adriaticum</name>
    <dbReference type="NCBI Taxonomy" id="413713"/>
    <lineage>
        <taxon>Bacteria</taxon>
        <taxon>Pseudomonadati</taxon>
        <taxon>Bacteroidota</taxon>
        <taxon>Flavobacteriia</taxon>
        <taxon>Flavobacteriales</taxon>
        <taxon>Flavobacteriaceae</taxon>
        <taxon>Tenacibaculum</taxon>
    </lineage>
</organism>
<evidence type="ECO:0000256" key="5">
    <source>
        <dbReference type="ARBA" id="ARBA00022960"/>
    </source>
</evidence>
<dbReference type="GO" id="GO:0005886">
    <property type="term" value="C:plasma membrane"/>
    <property type="evidence" value="ECO:0007669"/>
    <property type="project" value="UniProtKB-SubCell"/>
</dbReference>
<comment type="caution">
    <text evidence="9">The sequence shown here is derived from an EMBL/GenBank/DDBJ whole genome shotgun (WGS) entry which is preliminary data.</text>
</comment>
<sequence>MNKTLYLTFLFFFLLFLQVLILNNILLFGYVNPYLYIVFVFLFPFKKKRFSLLTLSFLLGLFVDFFSNSGGIHAFATLFIAFIRIYIFRMVFQKTDTDFDFFTLEQEPFGKIFNFTVILTVVHHFILFSLTNFSFHNFSNVITNTLLSSIFTLVLYFLGSFIFSRKQ</sequence>
<dbReference type="AlphaFoldDB" id="A0A5S5DWX2"/>
<keyword evidence="7 8" id="KW-0472">Membrane</keyword>
<protein>
    <submittedName>
        <fullName evidence="9">Rod shape-determining protein MreD</fullName>
    </submittedName>
</protein>
<gene>
    <name evidence="9" type="ORF">C7447_1011054</name>
</gene>
<comment type="subcellular location">
    <subcellularLocation>
        <location evidence="1">Cell membrane</location>
        <topology evidence="1">Multi-pass membrane protein</topology>
    </subcellularLocation>
</comment>
<feature type="transmembrane region" description="Helical" evidence="8">
    <location>
        <begin position="112"/>
        <end position="135"/>
    </location>
</feature>
<dbReference type="GO" id="GO:0008360">
    <property type="term" value="P:regulation of cell shape"/>
    <property type="evidence" value="ECO:0007669"/>
    <property type="project" value="UniProtKB-KW"/>
</dbReference>
<evidence type="ECO:0000313" key="10">
    <source>
        <dbReference type="Proteomes" id="UP000323136"/>
    </source>
</evidence>
<keyword evidence="10" id="KW-1185">Reference proteome</keyword>
<reference evidence="9 10" key="1">
    <citation type="submission" date="2019-07" db="EMBL/GenBank/DDBJ databases">
        <title>Genomic Encyclopedia of Type Strains, Phase IV (KMG-IV): sequencing the most valuable type-strain genomes for metagenomic binning, comparative biology and taxonomic classification.</title>
        <authorList>
            <person name="Goeker M."/>
        </authorList>
    </citation>
    <scope>NUCLEOTIDE SEQUENCE [LARGE SCALE GENOMIC DNA]</scope>
    <source>
        <strain evidence="9 10">DSM 18961</strain>
    </source>
</reference>
<feature type="transmembrane region" description="Helical" evidence="8">
    <location>
        <begin position="27"/>
        <end position="43"/>
    </location>
</feature>
<keyword evidence="3" id="KW-1003">Cell membrane</keyword>
<evidence type="ECO:0000256" key="1">
    <source>
        <dbReference type="ARBA" id="ARBA00004651"/>
    </source>
</evidence>
<name>A0A5S5DWX2_9FLAO</name>
<evidence type="ECO:0000256" key="6">
    <source>
        <dbReference type="ARBA" id="ARBA00022989"/>
    </source>
</evidence>
<evidence type="ECO:0000256" key="7">
    <source>
        <dbReference type="ARBA" id="ARBA00023136"/>
    </source>
</evidence>
<accession>A0A5S5DWX2</accession>
<dbReference type="NCBIfam" id="TIGR03426">
    <property type="entry name" value="shape_MreD"/>
    <property type="match status" value="1"/>
</dbReference>
<comment type="similarity">
    <text evidence="2">Belongs to the MreD family.</text>
</comment>
<dbReference type="RefSeq" id="WP_148869408.1">
    <property type="nucleotide sequence ID" value="NZ_VNIA01000001.1"/>
</dbReference>